<organism evidence="1 2">
    <name type="scientific">Paenacidovorax monticola</name>
    <dbReference type="NCBI Taxonomy" id="1926868"/>
    <lineage>
        <taxon>Bacteria</taxon>
        <taxon>Pseudomonadati</taxon>
        <taxon>Pseudomonadota</taxon>
        <taxon>Betaproteobacteria</taxon>
        <taxon>Burkholderiales</taxon>
        <taxon>Comamonadaceae</taxon>
        <taxon>Paenacidovorax</taxon>
    </lineage>
</organism>
<keyword evidence="2" id="KW-1185">Reference proteome</keyword>
<dbReference type="KEGG" id="amon:H9L24_22155"/>
<dbReference type="Pfam" id="PF14359">
    <property type="entry name" value="DUF4406"/>
    <property type="match status" value="1"/>
</dbReference>
<dbReference type="EMBL" id="CP060790">
    <property type="protein sequence ID" value="QNP59453.1"/>
    <property type="molecule type" value="Genomic_DNA"/>
</dbReference>
<dbReference type="SUPFAM" id="SSF52309">
    <property type="entry name" value="N-(deoxy)ribosyltransferase-like"/>
    <property type="match status" value="1"/>
</dbReference>
<dbReference type="Proteomes" id="UP000516057">
    <property type="component" value="Chromosome"/>
</dbReference>
<name>A0A7H0HFY7_9BURK</name>
<dbReference type="RefSeq" id="WP_187736436.1">
    <property type="nucleotide sequence ID" value="NZ_CP060790.1"/>
</dbReference>
<dbReference type="Gene3D" id="3.40.50.10400">
    <property type="entry name" value="Hypothetical protein PA1492"/>
    <property type="match status" value="1"/>
</dbReference>
<reference evidence="1 2" key="1">
    <citation type="submission" date="2020-08" db="EMBL/GenBank/DDBJ databases">
        <title>Genome sequence of Acidovorax monticola KACC 19171T.</title>
        <authorList>
            <person name="Hyun D.-W."/>
            <person name="Bae J.-W."/>
        </authorList>
    </citation>
    <scope>NUCLEOTIDE SEQUENCE [LARGE SCALE GENOMIC DNA]</scope>
    <source>
        <strain evidence="1 2">KACC 19171</strain>
    </source>
</reference>
<evidence type="ECO:0000313" key="2">
    <source>
        <dbReference type="Proteomes" id="UP000516057"/>
    </source>
</evidence>
<dbReference type="InterPro" id="IPR025518">
    <property type="entry name" value="DUF4406"/>
</dbReference>
<sequence length="96" mass="10443">MRIYVAGPMTGYPDLNFPAFHAAAAALRAQGHHVENPAEINADPKAQWLDCMRMDIARLVTCDAVYLLPGWEKSRGAKVEHGLAVGLGFQIINPEG</sequence>
<accession>A0A7H0HFY7</accession>
<gene>
    <name evidence="1" type="ORF">H9L24_22155</name>
</gene>
<evidence type="ECO:0000313" key="1">
    <source>
        <dbReference type="EMBL" id="QNP59453.1"/>
    </source>
</evidence>
<protein>
    <submittedName>
        <fullName evidence="1">DUF4406 domain-containing protein</fullName>
    </submittedName>
</protein>
<dbReference type="AlphaFoldDB" id="A0A7H0HFY7"/>
<proteinExistence type="predicted"/>